<evidence type="ECO:0000313" key="2">
    <source>
        <dbReference type="EMBL" id="AUB59814.1"/>
    </source>
</evidence>
<evidence type="ECO:0000313" key="3">
    <source>
        <dbReference type="Proteomes" id="UP000232631"/>
    </source>
</evidence>
<dbReference type="InterPro" id="IPR016984">
    <property type="entry name" value="UCP031853"/>
</dbReference>
<name>A0A2H4VNY2_9EURY</name>
<dbReference type="GeneID" id="35125513"/>
<keyword evidence="2" id="KW-0378">Hydrolase</keyword>
<keyword evidence="2" id="KW-0540">Nuclease</keyword>
<dbReference type="SUPFAM" id="SSF52980">
    <property type="entry name" value="Restriction endonuclease-like"/>
    <property type="match status" value="1"/>
</dbReference>
<dbReference type="PIRSF" id="PIRSF031853">
    <property type="entry name" value="UPC031853"/>
    <property type="match status" value="1"/>
</dbReference>
<dbReference type="EMBL" id="CP017768">
    <property type="protein sequence ID" value="AUB59814.1"/>
    <property type="molecule type" value="Genomic_DNA"/>
</dbReference>
<feature type="domain" description="Restriction endonuclease type IV Mrr" evidence="1">
    <location>
        <begin position="193"/>
        <end position="305"/>
    </location>
</feature>
<sequence>MTVWLVRAGKFGEREDIALNNNLAAIGWVEMPDMSNIKSRDELRDLYQKTYPDKKKNAASNQIGQIWALISRIKPGDLVVMPSKAKASISIGEATGPYKYRTDLPENSRHTIPVNWIKTDIPRTAFDQDLLYSLGAFMTVCQIKRNNAEVRIKKIMQGKTPGGNGNGGGQEPDEFDIEQAARDQITNHVKIHFKGHELSRLVEAVLQAQGYVTENAKPGPDGGVDILAGTGPMGFGEPKMCVQVKSSESPVDVTVLRGLKGSMTNFGAQQGLLVSWGGFTRAVLEEARKSFFNVRLWDSDDLIKSILKNYDDLSDSFQAELPLKRIWALVVEEE</sequence>
<protein>
    <submittedName>
        <fullName evidence="2">Restriction endonuclease</fullName>
    </submittedName>
</protein>
<organism evidence="2 3">
    <name type="scientific">Methanobacterium subterraneum</name>
    <dbReference type="NCBI Taxonomy" id="59277"/>
    <lineage>
        <taxon>Archaea</taxon>
        <taxon>Methanobacteriati</taxon>
        <taxon>Methanobacteriota</taxon>
        <taxon>Methanomada group</taxon>
        <taxon>Methanobacteria</taxon>
        <taxon>Methanobacteriales</taxon>
        <taxon>Methanobacteriaceae</taxon>
        <taxon>Methanobacterium</taxon>
    </lineage>
</organism>
<dbReference type="InterPro" id="IPR011856">
    <property type="entry name" value="tRNA_endonuc-like_dom_sf"/>
</dbReference>
<dbReference type="PANTHER" id="PTHR30015:SF7">
    <property type="entry name" value="TYPE IV METHYL-DIRECTED RESTRICTION ENZYME ECOKMRR"/>
    <property type="match status" value="1"/>
</dbReference>
<evidence type="ECO:0000259" key="1">
    <source>
        <dbReference type="Pfam" id="PF04471"/>
    </source>
</evidence>
<keyword evidence="3" id="KW-1185">Reference proteome</keyword>
<dbReference type="KEGG" id="msub:BK009_03465"/>
<dbReference type="InterPro" id="IPR011335">
    <property type="entry name" value="Restrct_endonuc-II-like"/>
</dbReference>
<accession>A0A2H4VNY2</accession>
<dbReference type="Proteomes" id="UP000232631">
    <property type="component" value="Chromosome"/>
</dbReference>
<gene>
    <name evidence="2" type="ORF">BK009_03465</name>
</gene>
<dbReference type="GO" id="GO:0015666">
    <property type="term" value="F:restriction endodeoxyribonuclease activity"/>
    <property type="evidence" value="ECO:0007669"/>
    <property type="project" value="TreeGrafter"/>
</dbReference>
<dbReference type="GO" id="GO:0009307">
    <property type="term" value="P:DNA restriction-modification system"/>
    <property type="evidence" value="ECO:0007669"/>
    <property type="project" value="InterPro"/>
</dbReference>
<keyword evidence="2" id="KW-0255">Endonuclease</keyword>
<dbReference type="Pfam" id="PF04471">
    <property type="entry name" value="Mrr_cat"/>
    <property type="match status" value="1"/>
</dbReference>
<dbReference type="InterPro" id="IPR052906">
    <property type="entry name" value="Type_IV_Methyl-Rstrct_Enzyme"/>
</dbReference>
<proteinExistence type="predicted"/>
<dbReference type="GO" id="GO:0003677">
    <property type="term" value="F:DNA binding"/>
    <property type="evidence" value="ECO:0007669"/>
    <property type="project" value="InterPro"/>
</dbReference>
<dbReference type="PANTHER" id="PTHR30015">
    <property type="entry name" value="MRR RESTRICTION SYSTEM PROTEIN"/>
    <property type="match status" value="1"/>
</dbReference>
<dbReference type="Gene3D" id="3.40.1350.10">
    <property type="match status" value="1"/>
</dbReference>
<reference evidence="2 3" key="1">
    <citation type="submission" date="2016-10" db="EMBL/GenBank/DDBJ databases">
        <title>Comparative genomics between deep and shallow subseafloor isolates.</title>
        <authorList>
            <person name="Ishii S."/>
            <person name="Miller J.R."/>
            <person name="Sutton G."/>
            <person name="Suzuki S."/>
            <person name="Methe B."/>
            <person name="Inagaki F."/>
            <person name="Imachi H."/>
        </authorList>
    </citation>
    <scope>NUCLEOTIDE SEQUENCE [LARGE SCALE GENOMIC DNA]</scope>
    <source>
        <strain evidence="2 3">A8p</strain>
    </source>
</reference>
<dbReference type="AlphaFoldDB" id="A0A2H4VNY2"/>
<dbReference type="RefSeq" id="WP_100909057.1">
    <property type="nucleotide sequence ID" value="NZ_CP017768.1"/>
</dbReference>
<dbReference type="InterPro" id="IPR007560">
    <property type="entry name" value="Restrct_endonuc_IV_Mrr"/>
</dbReference>